<organism evidence="2">
    <name type="scientific">Brassica campestris</name>
    <name type="common">Field mustard</name>
    <dbReference type="NCBI Taxonomy" id="3711"/>
    <lineage>
        <taxon>Eukaryota</taxon>
        <taxon>Viridiplantae</taxon>
        <taxon>Streptophyta</taxon>
        <taxon>Embryophyta</taxon>
        <taxon>Tracheophyta</taxon>
        <taxon>Spermatophyta</taxon>
        <taxon>Magnoliopsida</taxon>
        <taxon>eudicotyledons</taxon>
        <taxon>Gunneridae</taxon>
        <taxon>Pentapetalae</taxon>
        <taxon>rosids</taxon>
        <taxon>malvids</taxon>
        <taxon>Brassicales</taxon>
        <taxon>Brassicaceae</taxon>
        <taxon>Brassiceae</taxon>
        <taxon>Brassica</taxon>
    </lineage>
</organism>
<feature type="transmembrane region" description="Helical" evidence="1">
    <location>
        <begin position="20"/>
        <end position="43"/>
    </location>
</feature>
<keyword evidence="1" id="KW-0812">Transmembrane</keyword>
<accession>A0A3P6D164</accession>
<name>A0A3P6D164_BRACM</name>
<keyword evidence="1" id="KW-0472">Membrane</keyword>
<sequence length="59" mass="6238">MLSPQRNLSSTESAGVSLGGIVVSIGLISYPDLLLSLCINSIARRIGSRSNQSLEHGRI</sequence>
<proteinExistence type="predicted"/>
<protein>
    <submittedName>
        <fullName evidence="2">Uncharacterized protein</fullName>
    </submittedName>
</protein>
<gene>
    <name evidence="2" type="ORF">BRAA04T17952Z</name>
</gene>
<reference evidence="2" key="1">
    <citation type="submission" date="2018-11" db="EMBL/GenBank/DDBJ databases">
        <authorList>
            <consortium name="Genoscope - CEA"/>
            <person name="William W."/>
        </authorList>
    </citation>
    <scope>NUCLEOTIDE SEQUENCE</scope>
</reference>
<dbReference type="AlphaFoldDB" id="A0A3P6D164"/>
<evidence type="ECO:0000256" key="1">
    <source>
        <dbReference type="SAM" id="Phobius"/>
    </source>
</evidence>
<keyword evidence="1" id="KW-1133">Transmembrane helix</keyword>
<dbReference type="EMBL" id="LR031576">
    <property type="protein sequence ID" value="VDD14422.1"/>
    <property type="molecule type" value="Genomic_DNA"/>
</dbReference>
<evidence type="ECO:0000313" key="2">
    <source>
        <dbReference type="EMBL" id="VDD14422.1"/>
    </source>
</evidence>